<dbReference type="AlphaFoldDB" id="E0XXL9"/>
<accession>E0XXL9</accession>
<proteinExistence type="predicted"/>
<feature type="domain" description="Phage terminase large subunit GpA ATPase" evidence="1">
    <location>
        <begin position="2"/>
        <end position="87"/>
    </location>
</feature>
<organism evidence="2">
    <name type="scientific">uncultured delta proteobacterium HF0130_05G09</name>
    <dbReference type="NCBI Taxonomy" id="710827"/>
    <lineage>
        <taxon>Bacteria</taxon>
        <taxon>Deltaproteobacteria</taxon>
        <taxon>environmental samples</taxon>
    </lineage>
</organism>
<evidence type="ECO:0000313" key="2">
    <source>
        <dbReference type="EMBL" id="ADI19160.1"/>
    </source>
</evidence>
<protein>
    <submittedName>
        <fullName evidence="2">Bacteriophage tail assembly protein</fullName>
    </submittedName>
</protein>
<dbReference type="Pfam" id="PF05876">
    <property type="entry name" value="GpA_ATPase"/>
    <property type="match status" value="1"/>
</dbReference>
<sequence length="87" mass="9563">MAQAMNKDRISLFIRDTPCLRNKVANAHSKASGKTLLRKVFTGRLLTLSKSNRSGLLSARPVRLVSLDEISIYPKSIAREGSPILLA</sequence>
<name>E0XXL9_9DELT</name>
<dbReference type="GO" id="GO:0016887">
    <property type="term" value="F:ATP hydrolysis activity"/>
    <property type="evidence" value="ECO:0007669"/>
    <property type="project" value="InterPro"/>
</dbReference>
<reference evidence="2" key="1">
    <citation type="journal article" date="2011" name="Environ. Microbiol.">
        <title>Time-series analyses of Monterey Bay coastal microbial picoplankton using a 'genome proxy' microarray.</title>
        <authorList>
            <person name="Rich V.I."/>
            <person name="Pham V.D."/>
            <person name="Eppley J."/>
            <person name="Shi Y."/>
            <person name="DeLong E.F."/>
        </authorList>
    </citation>
    <scope>NUCLEOTIDE SEQUENCE</scope>
</reference>
<evidence type="ECO:0000259" key="1">
    <source>
        <dbReference type="Pfam" id="PF05876"/>
    </source>
</evidence>
<dbReference type="InterPro" id="IPR046453">
    <property type="entry name" value="GpA_ATPase"/>
</dbReference>
<dbReference type="EMBL" id="GU474912">
    <property type="protein sequence ID" value="ADI19160.1"/>
    <property type="molecule type" value="Genomic_DNA"/>
</dbReference>